<dbReference type="PANTHER" id="PTHR34047:SF8">
    <property type="entry name" value="PROTEIN YKFC"/>
    <property type="match status" value="1"/>
</dbReference>
<dbReference type="InterPro" id="IPR051083">
    <property type="entry name" value="GrpII_Intron_Splice-Mob/Def"/>
</dbReference>
<keyword evidence="4" id="KW-1185">Reference proteome</keyword>
<evidence type="ECO:0000256" key="1">
    <source>
        <dbReference type="ARBA" id="ARBA00034120"/>
    </source>
</evidence>
<dbReference type="PROSITE" id="PS50878">
    <property type="entry name" value="RT_POL"/>
    <property type="match status" value="1"/>
</dbReference>
<organism evidence="3 4">
    <name type="scientific">Caballeronia choica</name>
    <dbReference type="NCBI Taxonomy" id="326476"/>
    <lineage>
        <taxon>Bacteria</taxon>
        <taxon>Pseudomonadati</taxon>
        <taxon>Pseudomonadota</taxon>
        <taxon>Betaproteobacteria</taxon>
        <taxon>Burkholderiales</taxon>
        <taxon>Burkholderiaceae</taxon>
        <taxon>Caballeronia</taxon>
    </lineage>
</organism>
<feature type="domain" description="Reverse transcriptase" evidence="2">
    <location>
        <begin position="50"/>
        <end position="325"/>
    </location>
</feature>
<reference evidence="3" key="1">
    <citation type="submission" date="2016-01" db="EMBL/GenBank/DDBJ databases">
        <authorList>
            <person name="Peeters C."/>
        </authorList>
    </citation>
    <scope>NUCLEOTIDE SEQUENCE [LARGE SCALE GENOMIC DNA]</scope>
    <source>
        <strain evidence="3">LMG 22940</strain>
    </source>
</reference>
<accession>A0A158KG14</accession>
<gene>
    <name evidence="3" type="ORF">AWB68_05702</name>
</gene>
<keyword evidence="3" id="KW-0695">RNA-directed DNA polymerase</keyword>
<dbReference type="InterPro" id="IPR000477">
    <property type="entry name" value="RT_dom"/>
</dbReference>
<proteinExistence type="inferred from homology"/>
<comment type="caution">
    <text evidence="3">The sequence shown here is derived from an EMBL/GenBank/DDBJ whole genome shotgun (WGS) entry which is preliminary data.</text>
</comment>
<comment type="similarity">
    <text evidence="1">Belongs to the bacterial reverse transcriptase family.</text>
</comment>
<dbReference type="CDD" id="cd01646">
    <property type="entry name" value="RT_Bac_retron_I"/>
    <property type="match status" value="1"/>
</dbReference>
<evidence type="ECO:0000259" key="2">
    <source>
        <dbReference type="PROSITE" id="PS50878"/>
    </source>
</evidence>
<sequence>MVSLKAAWRIENLHRAWRWIRSNPDRAYKGYFRELYSAYATADDPLLKHLKGRLDRHIFEPSDSCKLFLPKPSGILRPYTLLNIEDQIVYQAMANVVAERLLPHVKGRYNKQVFGHQYAGSTSLWFYRKWSTGYKAFNAAAEAAFSAGYQWTASFDLTAFYDSIDHDVLRHVLREIGLDHDFCTELTRLLNRWTATRTQIYHHHGIPQGPLSSGLISEAVLKHFDERFKTRYDVRYLRYVDDIRLFAKSEDHLRHALVLLDHLSKDVGLFPQSGKIDIHRINDINKELKSVSVPVEPALTGPVPDQRAIKSRLAELAPRTTGYAVSDSTRFKFLLARAAPSLRILDRLWRVFDRAPHFYPQLSAYLQKFHVLPDLHADRLLVQIRDQNLYPVIRASLVTAADGRLSVARTKKLRSLLKPLWMPRTNAPELSASLWRALHRVDHLTDRQADYALLHAHSSWLRMSLHFGMPWLNVPKPRRDRLLNASMRGADADGAAAAAWLGALLDIDVQRPIRDIHPLAKIILRESGKLRRADSRVCGIRMAIKDMTGAEIDIKWRKLFGKGYAQAESKIVACKGYFTTNPTAWVNMLDVFNDVLLDALFRRDGTIGAPSLGNFGGITHNVKFKTKYPKTHAYAVLVHEKRLQSELSHAIVKTTKAPTTRIPFKWLKVGRAALSAAVSELLAAGY</sequence>
<dbReference type="AlphaFoldDB" id="A0A158KG14"/>
<dbReference type="GO" id="GO:0003964">
    <property type="term" value="F:RNA-directed DNA polymerase activity"/>
    <property type="evidence" value="ECO:0007669"/>
    <property type="project" value="UniProtKB-KW"/>
</dbReference>
<keyword evidence="3" id="KW-0808">Transferase</keyword>
<dbReference type="EMBL" id="FCON02000086">
    <property type="protein sequence ID" value="SAL79729.1"/>
    <property type="molecule type" value="Genomic_DNA"/>
</dbReference>
<dbReference type="SUPFAM" id="SSF56672">
    <property type="entry name" value="DNA/RNA polymerases"/>
    <property type="match status" value="1"/>
</dbReference>
<dbReference type="RefSeq" id="WP_087647704.1">
    <property type="nucleotide sequence ID" value="NZ_FCON02000086.1"/>
</dbReference>
<dbReference type="Pfam" id="PF00078">
    <property type="entry name" value="RVT_1"/>
    <property type="match status" value="1"/>
</dbReference>
<evidence type="ECO:0000313" key="4">
    <source>
        <dbReference type="Proteomes" id="UP000054770"/>
    </source>
</evidence>
<name>A0A158KG14_9BURK</name>
<protein>
    <submittedName>
        <fullName evidence="3">RNA-directed DNA polymerase</fullName>
    </submittedName>
</protein>
<evidence type="ECO:0000313" key="3">
    <source>
        <dbReference type="EMBL" id="SAL79729.1"/>
    </source>
</evidence>
<dbReference type="InterPro" id="IPR043502">
    <property type="entry name" value="DNA/RNA_pol_sf"/>
</dbReference>
<dbReference type="Proteomes" id="UP000054770">
    <property type="component" value="Unassembled WGS sequence"/>
</dbReference>
<dbReference type="OrthoDB" id="8068221at2"/>
<keyword evidence="3" id="KW-0548">Nucleotidyltransferase</keyword>
<dbReference type="PANTHER" id="PTHR34047">
    <property type="entry name" value="NUCLEAR INTRON MATURASE 1, MITOCHONDRIAL-RELATED"/>
    <property type="match status" value="1"/>
</dbReference>